<sequence>MSWWSGPGTQLTAQGERVRVAPAATADVPAYREAVRLSKERIGRWNPVNAADLEWHLTRQSPEHRTFLIHALDPAGSHGIVGKVNVTNVVRGRFDSGTLGYDAYDPYAGRGLFAEGLRLVVGLALTAMPDGMGLHRVEANVRPGNERSAGLLRSLGFRREGTVRRMLRLDGPDGQLWRDHDMHALTVEEWPGTPYPPHQPERLAVLVDSSLGTQFAHRLSQELGVPLFDQSLIPQPEVLLAVLSASPVGAVVLGADRLADEQLQAAGYDPARTPRIGPGSGPVVDLGVDPAKPIDARRVTAMALRCKAVSVGQMERDSPGSSDPG</sequence>
<dbReference type="GO" id="GO:0016746">
    <property type="term" value="F:acyltransferase activity"/>
    <property type="evidence" value="ECO:0007669"/>
    <property type="project" value="UniProtKB-KW"/>
</dbReference>
<dbReference type="PANTHER" id="PTHR43441:SF2">
    <property type="entry name" value="FAMILY ACETYLTRANSFERASE, PUTATIVE (AFU_ORTHOLOGUE AFUA_7G00850)-RELATED"/>
    <property type="match status" value="1"/>
</dbReference>
<evidence type="ECO:0000313" key="3">
    <source>
        <dbReference type="Proteomes" id="UP001596356"/>
    </source>
</evidence>
<dbReference type="RefSeq" id="WP_377823128.1">
    <property type="nucleotide sequence ID" value="NZ_JBHSWJ010000002.1"/>
</dbReference>
<gene>
    <name evidence="2" type="ORF">ACFQBT_12555</name>
</gene>
<dbReference type="Pfam" id="PF13302">
    <property type="entry name" value="Acetyltransf_3"/>
    <property type="match status" value="1"/>
</dbReference>
<evidence type="ECO:0000259" key="1">
    <source>
        <dbReference type="Pfam" id="PF13302"/>
    </source>
</evidence>
<dbReference type="Proteomes" id="UP001596356">
    <property type="component" value="Unassembled WGS sequence"/>
</dbReference>
<proteinExistence type="predicted"/>
<organism evidence="2 3">
    <name type="scientific">Branchiibius cervicis</name>
    <dbReference type="NCBI Taxonomy" id="908252"/>
    <lineage>
        <taxon>Bacteria</taxon>
        <taxon>Bacillati</taxon>
        <taxon>Actinomycetota</taxon>
        <taxon>Actinomycetes</taxon>
        <taxon>Micrococcales</taxon>
        <taxon>Dermacoccaceae</taxon>
        <taxon>Branchiibius</taxon>
    </lineage>
</organism>
<dbReference type="InterPro" id="IPR051908">
    <property type="entry name" value="Ribosomal_N-acetyltransferase"/>
</dbReference>
<keyword evidence="3" id="KW-1185">Reference proteome</keyword>
<dbReference type="SUPFAM" id="SSF55729">
    <property type="entry name" value="Acyl-CoA N-acyltransferases (Nat)"/>
    <property type="match status" value="1"/>
</dbReference>
<evidence type="ECO:0000313" key="2">
    <source>
        <dbReference type="EMBL" id="MFC6714602.1"/>
    </source>
</evidence>
<accession>A0ABW2AU06</accession>
<reference evidence="3" key="1">
    <citation type="journal article" date="2019" name="Int. J. Syst. Evol. Microbiol.">
        <title>The Global Catalogue of Microorganisms (GCM) 10K type strain sequencing project: providing services to taxonomists for standard genome sequencing and annotation.</title>
        <authorList>
            <consortium name="The Broad Institute Genomics Platform"/>
            <consortium name="The Broad Institute Genome Sequencing Center for Infectious Disease"/>
            <person name="Wu L."/>
            <person name="Ma J."/>
        </authorList>
    </citation>
    <scope>NUCLEOTIDE SEQUENCE [LARGE SCALE GENOMIC DNA]</scope>
    <source>
        <strain evidence="3">NBRC 106593</strain>
    </source>
</reference>
<feature type="domain" description="N-acetyltransferase" evidence="1">
    <location>
        <begin position="17"/>
        <end position="158"/>
    </location>
</feature>
<dbReference type="Gene3D" id="3.40.630.30">
    <property type="match status" value="1"/>
</dbReference>
<keyword evidence="2" id="KW-0808">Transferase</keyword>
<dbReference type="InterPro" id="IPR000182">
    <property type="entry name" value="GNAT_dom"/>
</dbReference>
<dbReference type="InterPro" id="IPR016181">
    <property type="entry name" value="Acyl_CoA_acyltransferase"/>
</dbReference>
<dbReference type="EMBL" id="JBHSWJ010000002">
    <property type="protein sequence ID" value="MFC6714602.1"/>
    <property type="molecule type" value="Genomic_DNA"/>
</dbReference>
<protein>
    <submittedName>
        <fullName evidence="2">GNAT family N-acetyltransferase</fullName>
        <ecNumber evidence="2">2.3.-.-</ecNumber>
    </submittedName>
</protein>
<dbReference type="EC" id="2.3.-.-" evidence="2"/>
<dbReference type="PANTHER" id="PTHR43441">
    <property type="entry name" value="RIBOSOMAL-PROTEIN-SERINE ACETYLTRANSFERASE"/>
    <property type="match status" value="1"/>
</dbReference>
<keyword evidence="2" id="KW-0012">Acyltransferase</keyword>
<comment type="caution">
    <text evidence="2">The sequence shown here is derived from an EMBL/GenBank/DDBJ whole genome shotgun (WGS) entry which is preliminary data.</text>
</comment>
<name>A0ABW2AU06_9MICO</name>